<reference evidence="2" key="1">
    <citation type="journal article" date="2021" name="Microb. Physiol.">
        <title>Proteogenomic Insights into the Physiology of Marine, Sulfate-Reducing, Filamentous Desulfonema limicola and Desulfonema magnum.</title>
        <authorList>
            <person name="Schnaars V."/>
            <person name="Wohlbrand L."/>
            <person name="Scheve S."/>
            <person name="Hinrichs C."/>
            <person name="Reinhardt R."/>
            <person name="Rabus R."/>
        </authorList>
    </citation>
    <scope>NUCLEOTIDE SEQUENCE</scope>
    <source>
        <strain evidence="2">5ac10</strain>
    </source>
</reference>
<feature type="signal peptide" evidence="1">
    <location>
        <begin position="1"/>
        <end position="19"/>
    </location>
</feature>
<name>A0A975B4T2_9BACT</name>
<dbReference type="KEGG" id="dli:dnl_10440"/>
<keyword evidence="3" id="KW-1185">Reference proteome</keyword>
<protein>
    <submittedName>
        <fullName evidence="2">Uncharacterized protein</fullName>
    </submittedName>
</protein>
<gene>
    <name evidence="2" type="ORF">dnl_10440</name>
</gene>
<dbReference type="EMBL" id="CP061799">
    <property type="protein sequence ID" value="QTA78805.1"/>
    <property type="molecule type" value="Genomic_DNA"/>
</dbReference>
<dbReference type="Proteomes" id="UP000663720">
    <property type="component" value="Chromosome"/>
</dbReference>
<evidence type="ECO:0000256" key="1">
    <source>
        <dbReference type="SAM" id="SignalP"/>
    </source>
</evidence>
<feature type="chain" id="PRO_5037422918" evidence="1">
    <location>
        <begin position="20"/>
        <end position="218"/>
    </location>
</feature>
<sequence>MFMSILALSILSLPASSWGYTVIGITGDVWEIAEPDPVEELKKIADAKKDILQAYLDNERNLNKYVPAEGIITIPPAQKSETYIVNTVFTLDHDITDESGSLIYPAGFKYNILDYRPFPLKYKYVIFNGASKAEIAFVFERFGNDPDVKFFVTQGTEAWLKTIQTTGGAYKINFLTREMADILHIKATISVVYQVENYLKVDVVPVPEQTENPASYQD</sequence>
<keyword evidence="1" id="KW-0732">Signal</keyword>
<evidence type="ECO:0000313" key="3">
    <source>
        <dbReference type="Proteomes" id="UP000663720"/>
    </source>
</evidence>
<accession>A0A975B4T2</accession>
<organism evidence="2 3">
    <name type="scientific">Desulfonema limicola</name>
    <dbReference type="NCBI Taxonomy" id="45656"/>
    <lineage>
        <taxon>Bacteria</taxon>
        <taxon>Pseudomonadati</taxon>
        <taxon>Thermodesulfobacteriota</taxon>
        <taxon>Desulfobacteria</taxon>
        <taxon>Desulfobacterales</taxon>
        <taxon>Desulfococcaceae</taxon>
        <taxon>Desulfonema</taxon>
    </lineage>
</organism>
<dbReference type="AlphaFoldDB" id="A0A975B4T2"/>
<evidence type="ECO:0000313" key="2">
    <source>
        <dbReference type="EMBL" id="QTA78805.1"/>
    </source>
</evidence>
<proteinExistence type="predicted"/>